<evidence type="ECO:0000256" key="2">
    <source>
        <dbReference type="ARBA" id="ARBA00009788"/>
    </source>
</evidence>
<dbReference type="InterPro" id="IPR009072">
    <property type="entry name" value="Histone-fold"/>
</dbReference>
<dbReference type="GO" id="GO:0051123">
    <property type="term" value="P:RNA polymerase II preinitiation complex assembly"/>
    <property type="evidence" value="ECO:0007669"/>
    <property type="project" value="InterPro"/>
</dbReference>
<proteinExistence type="inferred from homology"/>
<dbReference type="KEGG" id="vnx:VNE69_12072"/>
<dbReference type="Gene3D" id="1.10.20.10">
    <property type="entry name" value="Histone, subunit A"/>
    <property type="match status" value="1"/>
</dbReference>
<reference evidence="8" key="1">
    <citation type="journal article" date="2024" name="BMC Genomics">
        <title>Functional annotation of a divergent genome using sequence and structure-based similarity.</title>
        <authorList>
            <person name="Svedberg D."/>
            <person name="Winiger R.R."/>
            <person name="Berg A."/>
            <person name="Sharma H."/>
            <person name="Tellgren-Roth C."/>
            <person name="Debrunner-Vossbrinck B.A."/>
            <person name="Vossbrinck C.R."/>
            <person name="Barandun J."/>
        </authorList>
    </citation>
    <scope>NUCLEOTIDE SEQUENCE</scope>
    <source>
        <strain evidence="8">Illinois isolate</strain>
    </source>
</reference>
<evidence type="ECO:0000256" key="6">
    <source>
        <dbReference type="SAM" id="MobiDB-lite"/>
    </source>
</evidence>
<sequence>MKEEITKNENISDEESEALDLNTSDSEYNEDFSKYQGAIDDLPEEELLRYETFRRSNFPKNVVKKFIASVIGQAVNPNLVIAVSGLAKIYVGEMVELAKEIQKEKNEEGALLPSHIHEAHRRMYGKIPHTTVFKQAPWDQH</sequence>
<keyword evidence="3" id="KW-0805">Transcription regulation</keyword>
<gene>
    <name evidence="8" type="ORF">VNE69_12072</name>
</gene>
<comment type="similarity">
    <text evidence="2">Belongs to the TAF11 family.</text>
</comment>
<evidence type="ECO:0000256" key="4">
    <source>
        <dbReference type="ARBA" id="ARBA00023163"/>
    </source>
</evidence>
<protein>
    <submittedName>
        <fullName evidence="8">Transcription initiation factor TFIID subunit 11 (TAF11)</fullName>
    </submittedName>
</protein>
<feature type="region of interest" description="Disordered" evidence="6">
    <location>
        <begin position="1"/>
        <end position="25"/>
    </location>
</feature>
<comment type="subcellular location">
    <subcellularLocation>
        <location evidence="1">Nucleus</location>
    </subcellularLocation>
</comment>
<evidence type="ECO:0000259" key="7">
    <source>
        <dbReference type="Pfam" id="PF04719"/>
    </source>
</evidence>
<evidence type="ECO:0000256" key="1">
    <source>
        <dbReference type="ARBA" id="ARBA00004123"/>
    </source>
</evidence>
<dbReference type="AlphaFoldDB" id="A0AAX4JGS0"/>
<dbReference type="PANTHER" id="PTHR13218:SF8">
    <property type="entry name" value="TRANSCRIPTION INITIATION FACTOR TFIID SUBUNIT 11"/>
    <property type="match status" value="1"/>
</dbReference>
<dbReference type="Proteomes" id="UP001334084">
    <property type="component" value="Chromosome 12"/>
</dbReference>
<dbReference type="PANTHER" id="PTHR13218">
    <property type="entry name" value="TRANSCRIPTION INITIATION FACTOR TFIID SUBUNIT 11-RELATED"/>
    <property type="match status" value="1"/>
</dbReference>
<evidence type="ECO:0000313" key="8">
    <source>
        <dbReference type="EMBL" id="WUR05087.1"/>
    </source>
</evidence>
<keyword evidence="4" id="KW-0804">Transcription</keyword>
<keyword evidence="9" id="KW-1185">Reference proteome</keyword>
<dbReference type="SUPFAM" id="SSF47113">
    <property type="entry name" value="Histone-fold"/>
    <property type="match status" value="1"/>
</dbReference>
<dbReference type="InterPro" id="IPR045127">
    <property type="entry name" value="TAF11-like"/>
</dbReference>
<dbReference type="GO" id="GO:0016251">
    <property type="term" value="F:RNA polymerase II general transcription initiation factor activity"/>
    <property type="evidence" value="ECO:0007669"/>
    <property type="project" value="TreeGrafter"/>
</dbReference>
<dbReference type="EMBL" id="CP142737">
    <property type="protein sequence ID" value="WUR05087.1"/>
    <property type="molecule type" value="Genomic_DNA"/>
</dbReference>
<organism evidence="8 9">
    <name type="scientific">Vairimorpha necatrix</name>
    <dbReference type="NCBI Taxonomy" id="6039"/>
    <lineage>
        <taxon>Eukaryota</taxon>
        <taxon>Fungi</taxon>
        <taxon>Fungi incertae sedis</taxon>
        <taxon>Microsporidia</taxon>
        <taxon>Nosematidae</taxon>
        <taxon>Vairimorpha</taxon>
    </lineage>
</organism>
<accession>A0AAX4JGS0</accession>
<dbReference type="CDD" id="cd08048">
    <property type="entry name" value="HFD_TAF11"/>
    <property type="match status" value="1"/>
</dbReference>
<evidence type="ECO:0000256" key="5">
    <source>
        <dbReference type="ARBA" id="ARBA00023242"/>
    </source>
</evidence>
<name>A0AAX4JGS0_9MICR</name>
<dbReference type="GeneID" id="90542934"/>
<dbReference type="Pfam" id="PF04719">
    <property type="entry name" value="TAFII28"/>
    <property type="match status" value="1"/>
</dbReference>
<dbReference type="InterPro" id="IPR006809">
    <property type="entry name" value="TAFII28_dom"/>
</dbReference>
<dbReference type="RefSeq" id="XP_065331232.1">
    <property type="nucleotide sequence ID" value="XM_065475160.1"/>
</dbReference>
<keyword evidence="5" id="KW-0539">Nucleus</keyword>
<dbReference type="GO" id="GO:0046982">
    <property type="term" value="F:protein heterodimerization activity"/>
    <property type="evidence" value="ECO:0007669"/>
    <property type="project" value="InterPro"/>
</dbReference>
<evidence type="ECO:0000313" key="9">
    <source>
        <dbReference type="Proteomes" id="UP001334084"/>
    </source>
</evidence>
<dbReference type="GO" id="GO:0005669">
    <property type="term" value="C:transcription factor TFIID complex"/>
    <property type="evidence" value="ECO:0007669"/>
    <property type="project" value="InterPro"/>
</dbReference>
<evidence type="ECO:0000256" key="3">
    <source>
        <dbReference type="ARBA" id="ARBA00023015"/>
    </source>
</evidence>
<feature type="domain" description="TAFII28-like protein" evidence="7">
    <location>
        <begin position="39"/>
        <end position="122"/>
    </location>
</feature>